<feature type="domain" description="Reverse transcriptase" evidence="2">
    <location>
        <begin position="89"/>
        <end position="194"/>
    </location>
</feature>
<dbReference type="PANTHER" id="PTHR31635:SF196">
    <property type="entry name" value="REVERSE TRANSCRIPTASE DOMAIN-CONTAINING PROTEIN-RELATED"/>
    <property type="match status" value="1"/>
</dbReference>
<proteinExistence type="predicted"/>
<dbReference type="OrthoDB" id="689590at2759"/>
<accession>A0A835JZM5</accession>
<evidence type="ECO:0000313" key="3">
    <source>
        <dbReference type="EMBL" id="KAF9678477.1"/>
    </source>
</evidence>
<evidence type="ECO:0000256" key="1">
    <source>
        <dbReference type="SAM" id="MobiDB-lite"/>
    </source>
</evidence>
<evidence type="ECO:0000313" key="4">
    <source>
        <dbReference type="Proteomes" id="UP000657918"/>
    </source>
</evidence>
<dbReference type="Pfam" id="PF00078">
    <property type="entry name" value="RVT_1"/>
    <property type="match status" value="1"/>
</dbReference>
<gene>
    <name evidence="3" type="ORF">SADUNF_Sadunf07G0039000</name>
</gene>
<dbReference type="Proteomes" id="UP000657918">
    <property type="component" value="Unassembled WGS sequence"/>
</dbReference>
<name>A0A835JZM5_9ROSI</name>
<evidence type="ECO:0000259" key="2">
    <source>
        <dbReference type="Pfam" id="PF00078"/>
    </source>
</evidence>
<feature type="compositionally biased region" description="Polar residues" evidence="1">
    <location>
        <begin position="244"/>
        <end position="261"/>
    </location>
</feature>
<feature type="region of interest" description="Disordered" evidence="1">
    <location>
        <begin position="244"/>
        <end position="267"/>
    </location>
</feature>
<keyword evidence="4" id="KW-1185">Reference proteome</keyword>
<dbReference type="PANTHER" id="PTHR31635">
    <property type="entry name" value="REVERSE TRANSCRIPTASE DOMAIN-CONTAINING PROTEIN-RELATED"/>
    <property type="match status" value="1"/>
</dbReference>
<sequence>MRIGSFSERANWEDGFKKLSHEQAALPESNADAVWSCDVSKAPGLDGYNFRFYRKILDLIHIDLFILVNDVLQYGLLPKGCSHAYVALIPKKMEAIMLADHYRPICMVHGVYKIVSQVLSKRIAGIIQHVISDNQTGFIAGRQIVDGFMIASEAIHVMKLSRESGMNLKVDFHRAFDSALWDYLDETMHHMGFCISMGYDRENHYPHFFLILQCRTEKHRRYVAAKSIHMKTMVLITYYPKQENPQNRNQNFTTENQQPPSMENPDEKFQSLKTLNDLLVKEAKKHREQVEPLVKAKEALETKLFLSSNEKSKLETEFDKTNDGKVSLDIENGLFYVFIEMYMDEMGGFVNGLVREKKEKEKWNEIGVLKTEVKELTMRVEIERNGGER</sequence>
<comment type="caution">
    <text evidence="3">The sequence shown here is derived from an EMBL/GenBank/DDBJ whole genome shotgun (WGS) entry which is preliminary data.</text>
</comment>
<organism evidence="3 4">
    <name type="scientific">Salix dunnii</name>
    <dbReference type="NCBI Taxonomy" id="1413687"/>
    <lineage>
        <taxon>Eukaryota</taxon>
        <taxon>Viridiplantae</taxon>
        <taxon>Streptophyta</taxon>
        <taxon>Embryophyta</taxon>
        <taxon>Tracheophyta</taxon>
        <taxon>Spermatophyta</taxon>
        <taxon>Magnoliopsida</taxon>
        <taxon>eudicotyledons</taxon>
        <taxon>Gunneridae</taxon>
        <taxon>Pentapetalae</taxon>
        <taxon>rosids</taxon>
        <taxon>fabids</taxon>
        <taxon>Malpighiales</taxon>
        <taxon>Salicaceae</taxon>
        <taxon>Saliceae</taxon>
        <taxon>Salix</taxon>
    </lineage>
</organism>
<protein>
    <recommendedName>
        <fullName evidence="2">Reverse transcriptase domain-containing protein</fullName>
    </recommendedName>
</protein>
<dbReference type="AlphaFoldDB" id="A0A835JZM5"/>
<reference evidence="3 4" key="1">
    <citation type="submission" date="2020-10" db="EMBL/GenBank/DDBJ databases">
        <title>Plant Genome Project.</title>
        <authorList>
            <person name="Zhang R.-G."/>
        </authorList>
    </citation>
    <scope>NUCLEOTIDE SEQUENCE [LARGE SCALE GENOMIC DNA]</scope>
    <source>
        <strain evidence="3">FAFU-HL-1</strain>
        <tissue evidence="3">Leaf</tissue>
    </source>
</reference>
<dbReference type="InterPro" id="IPR000477">
    <property type="entry name" value="RT_dom"/>
</dbReference>
<dbReference type="EMBL" id="JADGMS010000007">
    <property type="protein sequence ID" value="KAF9678477.1"/>
    <property type="molecule type" value="Genomic_DNA"/>
</dbReference>